<dbReference type="Gene3D" id="3.60.21.10">
    <property type="match status" value="1"/>
</dbReference>
<dbReference type="OrthoDB" id="9791866at2"/>
<keyword evidence="3" id="KW-1185">Reference proteome</keyword>
<gene>
    <name evidence="2" type="ORF">SAMN04487907_101958</name>
</gene>
<evidence type="ECO:0000259" key="1">
    <source>
        <dbReference type="Pfam" id="PF00149"/>
    </source>
</evidence>
<dbReference type="PANTHER" id="PTHR43143">
    <property type="entry name" value="METALLOPHOSPHOESTERASE, CALCINEURIN SUPERFAMILY"/>
    <property type="match status" value="1"/>
</dbReference>
<dbReference type="AlphaFoldDB" id="A0A1I1EGY8"/>
<feature type="domain" description="Calcineurin-like phosphoesterase" evidence="1">
    <location>
        <begin position="32"/>
        <end position="249"/>
    </location>
</feature>
<reference evidence="3" key="1">
    <citation type="submission" date="2016-10" db="EMBL/GenBank/DDBJ databases">
        <authorList>
            <person name="Varghese N."/>
            <person name="Submissions S."/>
        </authorList>
    </citation>
    <scope>NUCLEOTIDE SEQUENCE [LARGE SCALE GENOMIC DNA]</scope>
    <source>
        <strain evidence="3">DSM 24499</strain>
    </source>
</reference>
<accession>A0A1I1EGY8</accession>
<sequence>MKRRSLIKGLGAAVIAPSLSFTGPKKIKEPLLRVAHITDVHLKDDLDAPKKFERCLHHIQQHSPKVDLILNGGDIVFDMNKEKLSNIDAQWKLMESMMTSENNIPVKYCLGNHDVWWNEGSKDDVFYGKKYSLDRLELEKPYYSFSQNGWKFIILDSTHQDIDDTWYIGKLGDKQMEWLSSELKNTPEKTPILIMSHIPILTSVLMIQDNVVNRWEFFGGDMHTDCAQLTNLFYQYPNVKLCLSGHIHMRDKVVYNDVTYICDGAVSGAWWNGIRRQTKPGYGLIDLYADGSFSESYINY</sequence>
<evidence type="ECO:0000313" key="2">
    <source>
        <dbReference type="EMBL" id="SFB86444.1"/>
    </source>
</evidence>
<dbReference type="InterPro" id="IPR029052">
    <property type="entry name" value="Metallo-depent_PP-like"/>
</dbReference>
<dbReference type="EMBL" id="FOKV01000001">
    <property type="protein sequence ID" value="SFB86444.1"/>
    <property type="molecule type" value="Genomic_DNA"/>
</dbReference>
<dbReference type="RefSeq" id="WP_092540201.1">
    <property type="nucleotide sequence ID" value="NZ_FOKV01000001.1"/>
</dbReference>
<protein>
    <submittedName>
        <fullName evidence="2">3',5'-cyclic AMP phosphodiesterase CpdA</fullName>
    </submittedName>
</protein>
<dbReference type="GO" id="GO:0016787">
    <property type="term" value="F:hydrolase activity"/>
    <property type="evidence" value="ECO:0007669"/>
    <property type="project" value="InterPro"/>
</dbReference>
<dbReference type="Proteomes" id="UP000199438">
    <property type="component" value="Unassembled WGS sequence"/>
</dbReference>
<dbReference type="STRING" id="1334022.SAMN04487907_101958"/>
<dbReference type="SUPFAM" id="SSF56300">
    <property type="entry name" value="Metallo-dependent phosphatases"/>
    <property type="match status" value="1"/>
</dbReference>
<dbReference type="PANTHER" id="PTHR43143:SF1">
    <property type="entry name" value="SERINE_THREONINE-PROTEIN PHOSPHATASE CPPED1"/>
    <property type="match status" value="1"/>
</dbReference>
<dbReference type="InterPro" id="IPR004843">
    <property type="entry name" value="Calcineurin-like_PHP"/>
</dbReference>
<evidence type="ECO:0000313" key="3">
    <source>
        <dbReference type="Proteomes" id="UP000199438"/>
    </source>
</evidence>
<dbReference type="Pfam" id="PF00149">
    <property type="entry name" value="Metallophos"/>
    <property type="match status" value="1"/>
</dbReference>
<dbReference type="InterPro" id="IPR051918">
    <property type="entry name" value="STPP_CPPED1"/>
</dbReference>
<name>A0A1I1EGY8_9FLAO</name>
<proteinExistence type="predicted"/>
<organism evidence="2 3">
    <name type="scientific">Zunongwangia mangrovi</name>
    <dbReference type="NCBI Taxonomy" id="1334022"/>
    <lineage>
        <taxon>Bacteria</taxon>
        <taxon>Pseudomonadati</taxon>
        <taxon>Bacteroidota</taxon>
        <taxon>Flavobacteriia</taxon>
        <taxon>Flavobacteriales</taxon>
        <taxon>Flavobacteriaceae</taxon>
        <taxon>Zunongwangia</taxon>
    </lineage>
</organism>